<dbReference type="AlphaFoldDB" id="A0A5C3Q3U7"/>
<keyword evidence="3" id="KW-1185">Reference proteome</keyword>
<organism evidence="2 3">
    <name type="scientific">Pterulicium gracile</name>
    <dbReference type="NCBI Taxonomy" id="1884261"/>
    <lineage>
        <taxon>Eukaryota</taxon>
        <taxon>Fungi</taxon>
        <taxon>Dikarya</taxon>
        <taxon>Basidiomycota</taxon>
        <taxon>Agaricomycotina</taxon>
        <taxon>Agaricomycetes</taxon>
        <taxon>Agaricomycetidae</taxon>
        <taxon>Agaricales</taxon>
        <taxon>Pleurotineae</taxon>
        <taxon>Pterulaceae</taxon>
        <taxon>Pterulicium</taxon>
    </lineage>
</organism>
<feature type="region of interest" description="Disordered" evidence="1">
    <location>
        <begin position="65"/>
        <end position="93"/>
    </location>
</feature>
<name>A0A5C3Q3U7_9AGAR</name>
<evidence type="ECO:0000256" key="1">
    <source>
        <dbReference type="SAM" id="MobiDB-lite"/>
    </source>
</evidence>
<accession>A0A5C3Q3U7</accession>
<sequence>MTLNSGSKAVCPSRNYGRASTKEILTEVKGNLEAQYESASLLQEPHSWYQLEDAASMIRDAWANNRSNASRERSNSPGTTQFGREAQSPSWPEENKNVTYSQYIEHLHLRIPAVRWQAWKAFYGEHAARTGLLVWMRLTKWIQLQYRGEA</sequence>
<evidence type="ECO:0000313" key="2">
    <source>
        <dbReference type="EMBL" id="TFK95847.1"/>
    </source>
</evidence>
<protein>
    <submittedName>
        <fullName evidence="2">Uncharacterized protein</fullName>
    </submittedName>
</protein>
<feature type="compositionally biased region" description="Polar residues" evidence="1">
    <location>
        <begin position="77"/>
        <end position="90"/>
    </location>
</feature>
<dbReference type="EMBL" id="ML178873">
    <property type="protein sequence ID" value="TFK95847.1"/>
    <property type="molecule type" value="Genomic_DNA"/>
</dbReference>
<dbReference type="Proteomes" id="UP000305067">
    <property type="component" value="Unassembled WGS sequence"/>
</dbReference>
<evidence type="ECO:0000313" key="3">
    <source>
        <dbReference type="Proteomes" id="UP000305067"/>
    </source>
</evidence>
<proteinExistence type="predicted"/>
<gene>
    <name evidence="2" type="ORF">BDV98DRAFT_586800</name>
</gene>
<reference evidence="2 3" key="1">
    <citation type="journal article" date="2019" name="Nat. Ecol. Evol.">
        <title>Megaphylogeny resolves global patterns of mushroom evolution.</title>
        <authorList>
            <person name="Varga T."/>
            <person name="Krizsan K."/>
            <person name="Foldi C."/>
            <person name="Dima B."/>
            <person name="Sanchez-Garcia M."/>
            <person name="Sanchez-Ramirez S."/>
            <person name="Szollosi G.J."/>
            <person name="Szarkandi J.G."/>
            <person name="Papp V."/>
            <person name="Albert L."/>
            <person name="Andreopoulos W."/>
            <person name="Angelini C."/>
            <person name="Antonin V."/>
            <person name="Barry K.W."/>
            <person name="Bougher N.L."/>
            <person name="Buchanan P."/>
            <person name="Buyck B."/>
            <person name="Bense V."/>
            <person name="Catcheside P."/>
            <person name="Chovatia M."/>
            <person name="Cooper J."/>
            <person name="Damon W."/>
            <person name="Desjardin D."/>
            <person name="Finy P."/>
            <person name="Geml J."/>
            <person name="Haridas S."/>
            <person name="Hughes K."/>
            <person name="Justo A."/>
            <person name="Karasinski D."/>
            <person name="Kautmanova I."/>
            <person name="Kiss B."/>
            <person name="Kocsube S."/>
            <person name="Kotiranta H."/>
            <person name="LaButti K.M."/>
            <person name="Lechner B.E."/>
            <person name="Liimatainen K."/>
            <person name="Lipzen A."/>
            <person name="Lukacs Z."/>
            <person name="Mihaltcheva S."/>
            <person name="Morgado L.N."/>
            <person name="Niskanen T."/>
            <person name="Noordeloos M.E."/>
            <person name="Ohm R.A."/>
            <person name="Ortiz-Santana B."/>
            <person name="Ovrebo C."/>
            <person name="Racz N."/>
            <person name="Riley R."/>
            <person name="Savchenko A."/>
            <person name="Shiryaev A."/>
            <person name="Soop K."/>
            <person name="Spirin V."/>
            <person name="Szebenyi C."/>
            <person name="Tomsovsky M."/>
            <person name="Tulloss R.E."/>
            <person name="Uehling J."/>
            <person name="Grigoriev I.V."/>
            <person name="Vagvolgyi C."/>
            <person name="Papp T."/>
            <person name="Martin F.M."/>
            <person name="Miettinen O."/>
            <person name="Hibbett D.S."/>
            <person name="Nagy L.G."/>
        </authorList>
    </citation>
    <scope>NUCLEOTIDE SEQUENCE [LARGE SCALE GENOMIC DNA]</scope>
    <source>
        <strain evidence="2 3">CBS 309.79</strain>
    </source>
</reference>